<dbReference type="InterPro" id="IPR011054">
    <property type="entry name" value="Rudment_hybrid_motif"/>
</dbReference>
<dbReference type="PROSITE" id="PS50975">
    <property type="entry name" value="ATP_GRASP"/>
    <property type="match status" value="1"/>
</dbReference>
<keyword evidence="2 4" id="KW-0658">Purine biosynthesis</keyword>
<dbReference type="NCBIfam" id="TIGR01161">
    <property type="entry name" value="purK"/>
    <property type="match status" value="1"/>
</dbReference>
<keyword evidence="1 4" id="KW-0547">Nucleotide-binding</keyword>
<dbReference type="EC" id="6.3.4.18" evidence="4 5"/>
<feature type="binding site" evidence="4">
    <location>
        <begin position="273"/>
        <end position="274"/>
    </location>
    <ligand>
        <name>ATP</name>
        <dbReference type="ChEBI" id="CHEBI:30616"/>
    </ligand>
</feature>
<dbReference type="InterPro" id="IPR003135">
    <property type="entry name" value="ATP-grasp_carboxylate-amine"/>
</dbReference>
<dbReference type="InterPro" id="IPR011761">
    <property type="entry name" value="ATP-grasp"/>
</dbReference>
<dbReference type="GO" id="GO:0034028">
    <property type="term" value="F:5-(carboxyamino)imidazole ribonucleotide synthase activity"/>
    <property type="evidence" value="ECO:0007669"/>
    <property type="project" value="UniProtKB-EC"/>
</dbReference>
<dbReference type="Proteomes" id="UP001602013">
    <property type="component" value="Unassembled WGS sequence"/>
</dbReference>
<sequence>MNSPNVPPTPRPVVGPVVGVVGAGQLARMTQQAAIALGVELRVLANSRDESAARVIVDTRIGDYRDLSDLRDFAKGCDAVTFDHEHVPTTHIQALLDDGVAVHPGAEALVHAQDKAVMRERLTEIGAPCPAWRRVSDLADVEAFGEEHGWPVVLKAVRGGYDGRGVWVCASADEAREVVDSGVPLLAETFVPFERELAVLVARSPHGQGVSYPVVETVQKDGICVEVIAPAPDLDPENAAAAQRIALRIAQQLGVTGLLAVEMFATKSGLVVNELAMRPHNSGHWTIEGARTSQFEQHLRAVLNLPLGSPSLTAPVVVMVNLLGGPDPDVFARYEHVMANDPGVKIHFYGKDVRPGRKIGHVTALGTDLDEVRARAWHAADCLRGPNDV</sequence>
<dbReference type="Gene3D" id="3.30.1490.20">
    <property type="entry name" value="ATP-grasp fold, A domain"/>
    <property type="match status" value="1"/>
</dbReference>
<dbReference type="InterPro" id="IPR013815">
    <property type="entry name" value="ATP_grasp_subdomain_1"/>
</dbReference>
<organism evidence="7 8">
    <name type="scientific">Microtetraspora malaysiensis</name>
    <dbReference type="NCBI Taxonomy" id="161358"/>
    <lineage>
        <taxon>Bacteria</taxon>
        <taxon>Bacillati</taxon>
        <taxon>Actinomycetota</taxon>
        <taxon>Actinomycetes</taxon>
        <taxon>Streptosporangiales</taxon>
        <taxon>Streptosporangiaceae</taxon>
        <taxon>Microtetraspora</taxon>
    </lineage>
</organism>
<evidence type="ECO:0000256" key="5">
    <source>
        <dbReference type="RuleBase" id="RU361200"/>
    </source>
</evidence>
<dbReference type="NCBIfam" id="NF004680">
    <property type="entry name" value="PRK06019.1-6"/>
    <property type="match status" value="1"/>
</dbReference>
<dbReference type="HAMAP" id="MF_01928">
    <property type="entry name" value="PurK"/>
    <property type="match status" value="1"/>
</dbReference>
<dbReference type="EMBL" id="JBIASD010000001">
    <property type="protein sequence ID" value="MFF3664301.1"/>
    <property type="molecule type" value="Genomic_DNA"/>
</dbReference>
<feature type="binding site" evidence="4">
    <location>
        <position position="196"/>
    </location>
    <ligand>
        <name>ATP</name>
        <dbReference type="ChEBI" id="CHEBI:30616"/>
    </ligand>
</feature>
<dbReference type="InterPro" id="IPR016185">
    <property type="entry name" value="PreATP-grasp_dom_sf"/>
</dbReference>
<comment type="pathway">
    <text evidence="4 5">Purine metabolism; IMP biosynthesis via de novo pathway; 5-amino-1-(5-phospho-D-ribosyl)imidazole-4-carboxylate from 5-amino-1-(5-phospho-D-ribosyl)imidazole (N5-CAIR route): step 1/2.</text>
</comment>
<keyword evidence="4 5" id="KW-0436">Ligase</keyword>
<dbReference type="InterPro" id="IPR005875">
    <property type="entry name" value="PurK"/>
</dbReference>
<evidence type="ECO:0000256" key="4">
    <source>
        <dbReference type="HAMAP-Rule" id="MF_01928"/>
    </source>
</evidence>
<dbReference type="Pfam" id="PF22660">
    <property type="entry name" value="RS_preATP-grasp-like"/>
    <property type="match status" value="1"/>
</dbReference>
<evidence type="ECO:0000313" key="7">
    <source>
        <dbReference type="EMBL" id="MFF3664301.1"/>
    </source>
</evidence>
<comment type="function">
    <text evidence="5">Catalyzes the ATP-dependent conversion of 5-aminoimidazole ribonucleotide (AIR) and HCO(3)- to N5-carboxyaminoimidazole ribonucleotide (N5-CAIR).</text>
</comment>
<dbReference type="Pfam" id="PF17769">
    <property type="entry name" value="PurK_C"/>
    <property type="match status" value="1"/>
</dbReference>
<evidence type="ECO:0000259" key="6">
    <source>
        <dbReference type="PROSITE" id="PS50975"/>
    </source>
</evidence>
<accession>A0ABW6SH99</accession>
<comment type="catalytic activity">
    <reaction evidence="4 5">
        <text>5-amino-1-(5-phospho-beta-D-ribosyl)imidazole + hydrogencarbonate + ATP = 5-carboxyamino-1-(5-phospho-D-ribosyl)imidazole + ADP + phosphate + 2 H(+)</text>
        <dbReference type="Rhea" id="RHEA:19317"/>
        <dbReference type="ChEBI" id="CHEBI:15378"/>
        <dbReference type="ChEBI" id="CHEBI:17544"/>
        <dbReference type="ChEBI" id="CHEBI:30616"/>
        <dbReference type="ChEBI" id="CHEBI:43474"/>
        <dbReference type="ChEBI" id="CHEBI:58730"/>
        <dbReference type="ChEBI" id="CHEBI:137981"/>
        <dbReference type="ChEBI" id="CHEBI:456216"/>
        <dbReference type="EC" id="6.3.4.18"/>
    </reaction>
</comment>
<dbReference type="PANTHER" id="PTHR11609">
    <property type="entry name" value="PURINE BIOSYNTHESIS PROTEIN 6/7, PUR6/7"/>
    <property type="match status" value="1"/>
</dbReference>
<feature type="binding site" evidence="4">
    <location>
        <position position="155"/>
    </location>
    <ligand>
        <name>ATP</name>
        <dbReference type="ChEBI" id="CHEBI:30616"/>
    </ligand>
</feature>
<comment type="subunit">
    <text evidence="4 5">Homodimer.</text>
</comment>
<comment type="similarity">
    <text evidence="4 5">Belongs to the PurK/PurT family.</text>
</comment>
<dbReference type="InterPro" id="IPR040686">
    <property type="entry name" value="PurK_C"/>
</dbReference>
<dbReference type="Pfam" id="PF02222">
    <property type="entry name" value="ATP-grasp"/>
    <property type="match status" value="1"/>
</dbReference>
<comment type="caution">
    <text evidence="7">The sequence shown here is derived from an EMBL/GenBank/DDBJ whole genome shotgun (WGS) entry which is preliminary data.</text>
</comment>
<name>A0ABW6SH99_9ACTN</name>
<evidence type="ECO:0000256" key="1">
    <source>
        <dbReference type="ARBA" id="ARBA00022741"/>
    </source>
</evidence>
<dbReference type="Gene3D" id="3.40.50.20">
    <property type="match status" value="1"/>
</dbReference>
<evidence type="ECO:0000256" key="2">
    <source>
        <dbReference type="ARBA" id="ARBA00022755"/>
    </source>
</evidence>
<proteinExistence type="inferred from homology"/>
<feature type="binding site" evidence="4">
    <location>
        <position position="115"/>
    </location>
    <ligand>
        <name>ATP</name>
        <dbReference type="ChEBI" id="CHEBI:30616"/>
    </ligand>
</feature>
<dbReference type="SUPFAM" id="SSF51246">
    <property type="entry name" value="Rudiment single hybrid motif"/>
    <property type="match status" value="1"/>
</dbReference>
<dbReference type="PANTHER" id="PTHR11609:SF5">
    <property type="entry name" value="PHOSPHORIBOSYLAMINOIMIDAZOLE CARBOXYLASE"/>
    <property type="match status" value="1"/>
</dbReference>
<dbReference type="SUPFAM" id="SSF56059">
    <property type="entry name" value="Glutathione synthetase ATP-binding domain-like"/>
    <property type="match status" value="1"/>
</dbReference>
<dbReference type="SUPFAM" id="SSF52440">
    <property type="entry name" value="PreATP-grasp domain"/>
    <property type="match status" value="1"/>
</dbReference>
<dbReference type="InterPro" id="IPR054350">
    <property type="entry name" value="PurT/PurK_preATP-grasp"/>
</dbReference>
<dbReference type="NCBIfam" id="NF004679">
    <property type="entry name" value="PRK06019.1-5"/>
    <property type="match status" value="1"/>
</dbReference>
<comment type="function">
    <text evidence="4">Catalyzes the ATP-dependent conversion of 5-aminoimidazole ribonucleotide (AIR) and HCO(3)(-) to N5-carboxyaminoimidazole ribonucleotide (N5-CAIR).</text>
</comment>
<dbReference type="SMART" id="SM01209">
    <property type="entry name" value="GARS_A"/>
    <property type="match status" value="1"/>
</dbReference>
<keyword evidence="3 4" id="KW-0067">ATP-binding</keyword>
<gene>
    <name evidence="4 5" type="primary">purK</name>
    <name evidence="7" type="ORF">ACFYXI_01815</name>
</gene>
<dbReference type="Gene3D" id="3.30.470.20">
    <property type="entry name" value="ATP-grasp fold, B domain"/>
    <property type="match status" value="1"/>
</dbReference>
<feature type="domain" description="ATP-grasp" evidence="6">
    <location>
        <begin position="119"/>
        <end position="303"/>
    </location>
</feature>
<dbReference type="RefSeq" id="WP_387408419.1">
    <property type="nucleotide sequence ID" value="NZ_JBIASD010000001.1"/>
</dbReference>
<protein>
    <recommendedName>
        <fullName evidence="4 5">N5-carboxyaminoimidazole ribonucleotide synthase</fullName>
        <shortName evidence="4 5">N5-CAIR synthase</shortName>
        <ecNumber evidence="4 5">6.3.4.18</ecNumber>
    </recommendedName>
    <alternativeName>
        <fullName evidence="4 5">5-(carboxyamino)imidazole ribonucleotide synthetase</fullName>
    </alternativeName>
</protein>
<evidence type="ECO:0000313" key="8">
    <source>
        <dbReference type="Proteomes" id="UP001602013"/>
    </source>
</evidence>
<keyword evidence="8" id="KW-1185">Reference proteome</keyword>
<feature type="binding site" evidence="4">
    <location>
        <begin position="188"/>
        <end position="191"/>
    </location>
    <ligand>
        <name>ATP</name>
        <dbReference type="ChEBI" id="CHEBI:30616"/>
    </ligand>
</feature>
<evidence type="ECO:0000256" key="3">
    <source>
        <dbReference type="ARBA" id="ARBA00022840"/>
    </source>
</evidence>
<comment type="caution">
    <text evidence="4">Lacks conserved residue(s) required for the propagation of feature annotation.</text>
</comment>
<reference evidence="7 8" key="1">
    <citation type="submission" date="2024-10" db="EMBL/GenBank/DDBJ databases">
        <title>The Natural Products Discovery Center: Release of the First 8490 Sequenced Strains for Exploring Actinobacteria Biosynthetic Diversity.</title>
        <authorList>
            <person name="Kalkreuter E."/>
            <person name="Kautsar S.A."/>
            <person name="Yang D."/>
            <person name="Bader C.D."/>
            <person name="Teijaro C.N."/>
            <person name="Fluegel L."/>
            <person name="Davis C.M."/>
            <person name="Simpson J.R."/>
            <person name="Lauterbach L."/>
            <person name="Steele A.D."/>
            <person name="Gui C."/>
            <person name="Meng S."/>
            <person name="Li G."/>
            <person name="Viehrig K."/>
            <person name="Ye F."/>
            <person name="Su P."/>
            <person name="Kiefer A.F."/>
            <person name="Nichols A."/>
            <person name="Cepeda A.J."/>
            <person name="Yan W."/>
            <person name="Fan B."/>
            <person name="Jiang Y."/>
            <person name="Adhikari A."/>
            <person name="Zheng C.-J."/>
            <person name="Schuster L."/>
            <person name="Cowan T.M."/>
            <person name="Smanski M.J."/>
            <person name="Chevrette M.G."/>
            <person name="De Carvalho L.P.S."/>
            <person name="Shen B."/>
        </authorList>
    </citation>
    <scope>NUCLEOTIDE SEQUENCE [LARGE SCALE GENOMIC DNA]</scope>
    <source>
        <strain evidence="7 8">NPDC002173</strain>
    </source>
</reference>